<organism evidence="1">
    <name type="scientific">uncultured Rubrobacteraceae bacterium</name>
    <dbReference type="NCBI Taxonomy" id="349277"/>
    <lineage>
        <taxon>Bacteria</taxon>
        <taxon>Bacillati</taxon>
        <taxon>Actinomycetota</taxon>
        <taxon>Rubrobacteria</taxon>
        <taxon>Rubrobacterales</taxon>
        <taxon>Rubrobacteraceae</taxon>
        <taxon>environmental samples</taxon>
    </lineage>
</organism>
<reference evidence="1" key="1">
    <citation type="submission" date="2020-02" db="EMBL/GenBank/DDBJ databases">
        <authorList>
            <person name="Meier V. D."/>
        </authorList>
    </citation>
    <scope>NUCLEOTIDE SEQUENCE</scope>
    <source>
        <strain evidence="1">AVDCRST_MAG78</strain>
    </source>
</reference>
<dbReference type="AlphaFoldDB" id="A0A6J4P8W8"/>
<sequence>MNFCGSEFNEQIVGALYTCSKDLAGRAPGRERRGVRAVARRRRVGHDLWMI</sequence>
<dbReference type="EMBL" id="CADCVB010000007">
    <property type="protein sequence ID" value="CAA9406693.1"/>
    <property type="molecule type" value="Genomic_DNA"/>
</dbReference>
<accession>A0A6J4P8W8</accession>
<evidence type="ECO:0000313" key="1">
    <source>
        <dbReference type="EMBL" id="CAA9406693.1"/>
    </source>
</evidence>
<name>A0A6J4P8W8_9ACTN</name>
<gene>
    <name evidence="1" type="ORF">AVDCRST_MAG78-141</name>
</gene>
<proteinExistence type="predicted"/>
<protein>
    <submittedName>
        <fullName evidence="1">Uncharacterized protein</fullName>
    </submittedName>
</protein>